<sequence length="52" mass="6433">MKFPKLEILLMKDQPLRRLRVWMILNVIIVRLNFPRTRMVQIHNIKNIYMVV</sequence>
<reference evidence="1 2" key="1">
    <citation type="journal article" date="2019" name="Genome Biol. Evol.">
        <title>Insights into the evolution of the New World diploid cottons (Gossypium, subgenus Houzingenia) based on genome sequencing.</title>
        <authorList>
            <person name="Grover C.E."/>
            <person name="Arick M.A. 2nd"/>
            <person name="Thrash A."/>
            <person name="Conover J.L."/>
            <person name="Sanders W.S."/>
            <person name="Peterson D.G."/>
            <person name="Frelichowski J.E."/>
            <person name="Scheffler J.A."/>
            <person name="Scheffler B.E."/>
            <person name="Wendel J.F."/>
        </authorList>
    </citation>
    <scope>NUCLEOTIDE SEQUENCE [LARGE SCALE GENOMIC DNA]</scope>
    <source>
        <strain evidence="1">8</strain>
        <tissue evidence="1">Leaf</tissue>
    </source>
</reference>
<comment type="caution">
    <text evidence="1">The sequence shown here is derived from an EMBL/GenBank/DDBJ whole genome shotgun (WGS) entry which is preliminary data.</text>
</comment>
<accession>A0A7J9EAM9</accession>
<evidence type="ECO:0000313" key="1">
    <source>
        <dbReference type="EMBL" id="MBA0770072.1"/>
    </source>
</evidence>
<gene>
    <name evidence="1" type="ORF">Gotri_018749</name>
</gene>
<dbReference type="Proteomes" id="UP000593568">
    <property type="component" value="Unassembled WGS sequence"/>
</dbReference>
<proteinExistence type="predicted"/>
<keyword evidence="2" id="KW-1185">Reference proteome</keyword>
<evidence type="ECO:0000313" key="2">
    <source>
        <dbReference type="Proteomes" id="UP000593568"/>
    </source>
</evidence>
<dbReference type="AlphaFoldDB" id="A0A7J9EAM9"/>
<dbReference type="EMBL" id="JABEZW010000007">
    <property type="protein sequence ID" value="MBA0770072.1"/>
    <property type="molecule type" value="Genomic_DNA"/>
</dbReference>
<protein>
    <submittedName>
        <fullName evidence="1">Uncharacterized protein</fullName>
    </submittedName>
</protein>
<organism evidence="1 2">
    <name type="scientific">Gossypium trilobum</name>
    <dbReference type="NCBI Taxonomy" id="34281"/>
    <lineage>
        <taxon>Eukaryota</taxon>
        <taxon>Viridiplantae</taxon>
        <taxon>Streptophyta</taxon>
        <taxon>Embryophyta</taxon>
        <taxon>Tracheophyta</taxon>
        <taxon>Spermatophyta</taxon>
        <taxon>Magnoliopsida</taxon>
        <taxon>eudicotyledons</taxon>
        <taxon>Gunneridae</taxon>
        <taxon>Pentapetalae</taxon>
        <taxon>rosids</taxon>
        <taxon>malvids</taxon>
        <taxon>Malvales</taxon>
        <taxon>Malvaceae</taxon>
        <taxon>Malvoideae</taxon>
        <taxon>Gossypium</taxon>
    </lineage>
</organism>
<name>A0A7J9EAM9_9ROSI</name>